<comment type="caution">
    <text evidence="1">The sequence shown here is derived from an EMBL/GenBank/DDBJ whole genome shotgun (WGS) entry which is preliminary data.</text>
</comment>
<gene>
    <name evidence="1" type="ORF">MW7_013500</name>
</gene>
<evidence type="ECO:0000313" key="2">
    <source>
        <dbReference type="Proteomes" id="UP000004277"/>
    </source>
</evidence>
<sequence length="543" mass="56974">MLERAAAHRPFLPVSTPGERTADRVLQWAQWQPHAPAVSDDTRALSYGALADAIYAVAGQLRAEGLGPGERIMVIGENSVALTVMLLAASQCGVCAVVENVRRMPAEIAGILAHSLPRKVFVIGASAEARRHAEVLGADPQHNTALGDFSVAVPSNAVSAATSDDTGPMPDDIAIIIYTTGTTGQPKGVMLTHSNLIFIAAMMRALRHLSPRDRVYGVLPATHVMGHASVMLGALHNGAALHLVARFDAARCVATLTAQRITCIQGAPAMFASIAAYCRQQAATEAGGSASGRSAGMRCFPDVRFIGSGGAPIDATIKADAEALFGCELQNGYGLTEAASICWTRFDDANTDDNVGPPLPGVETCLRDSAGQTVGDGEVGELWMRGPNLMAGYFRNPEQTRRVVDAEGWFNTQDLARSLPDGRMLIVGRTKDVIVRSGFNVYPLEVEAALNTHPAVLHSAVVGRSVPGNEEVVAYVELAAAGSADAPALAAHVAGLLSPYKRPAEIVIVPALPLAANGKVLKSQLAQVCGRPDHATQQTGDRT</sequence>
<dbReference type="EMBL" id="AKCV02000025">
    <property type="protein sequence ID" value="TMS57304.1"/>
    <property type="molecule type" value="Genomic_DNA"/>
</dbReference>
<evidence type="ECO:0000313" key="1">
    <source>
        <dbReference type="EMBL" id="TMS57304.1"/>
    </source>
</evidence>
<protein>
    <submittedName>
        <fullName evidence="1">Acyl--CoA ligase</fullName>
    </submittedName>
</protein>
<proteinExistence type="predicted"/>
<name>A0ACD3SMA4_9BURK</name>
<keyword evidence="1" id="KW-0436">Ligase</keyword>
<accession>A0ACD3SMA4</accession>
<dbReference type="Proteomes" id="UP000004277">
    <property type="component" value="Unassembled WGS sequence"/>
</dbReference>
<reference evidence="1" key="1">
    <citation type="submission" date="2019-05" db="EMBL/GenBank/DDBJ databases">
        <title>Revised genome assembly of Burkholderiaceae (previously Ralstonia) sp. PBA.</title>
        <authorList>
            <person name="Gan H.M."/>
        </authorList>
    </citation>
    <scope>NUCLEOTIDE SEQUENCE</scope>
    <source>
        <strain evidence="1">PBA</strain>
    </source>
</reference>
<keyword evidence="2" id="KW-1185">Reference proteome</keyword>
<organism evidence="1 2">
    <name type="scientific">Imbroritus primus</name>
    <dbReference type="NCBI Taxonomy" id="3058603"/>
    <lineage>
        <taxon>Bacteria</taxon>
        <taxon>Pseudomonadati</taxon>
        <taxon>Pseudomonadota</taxon>
        <taxon>Betaproteobacteria</taxon>
        <taxon>Burkholderiales</taxon>
        <taxon>Burkholderiaceae</taxon>
        <taxon>Imbroritus</taxon>
    </lineage>
</organism>